<dbReference type="PANTHER" id="PTHR42741">
    <property type="entry name" value="NITROREDUCTASE FAMILY PROTEIN"/>
    <property type="match status" value="1"/>
</dbReference>
<dbReference type="EMBL" id="PXOH01000020">
    <property type="protein sequence ID" value="PSF35454.1"/>
    <property type="molecule type" value="Genomic_DNA"/>
</dbReference>
<proteinExistence type="predicted"/>
<dbReference type="InterPro" id="IPR020051">
    <property type="entry name" value="SagB-type_dehydrogenase"/>
</dbReference>
<reference evidence="2 3" key="1">
    <citation type="submission" date="2018-03" db="EMBL/GenBank/DDBJ databases">
        <title>The ancient ancestry and fast evolution of plastids.</title>
        <authorList>
            <person name="Moore K.R."/>
            <person name="Magnabosco C."/>
            <person name="Momper L."/>
            <person name="Gold D.A."/>
            <person name="Bosak T."/>
            <person name="Fournier G.P."/>
        </authorList>
    </citation>
    <scope>NUCLEOTIDE SEQUENCE [LARGE SCALE GENOMIC DNA]</scope>
    <source>
        <strain evidence="2 3">CCALA 016</strain>
    </source>
</reference>
<gene>
    <name evidence="2" type="ORF">C7H19_16900</name>
</gene>
<dbReference type="NCBIfam" id="TIGR03605">
    <property type="entry name" value="antibiot_sagB"/>
    <property type="match status" value="2"/>
</dbReference>
<evidence type="ECO:0000259" key="1">
    <source>
        <dbReference type="Pfam" id="PF00881"/>
    </source>
</evidence>
<dbReference type="PANTHER" id="PTHR42741:SF3">
    <property type="entry name" value="NITROREDUCTASE FAMILY PROTEIN"/>
    <property type="match status" value="1"/>
</dbReference>
<name>A0A2T1LUZ7_9CHRO</name>
<dbReference type="InterPro" id="IPR000415">
    <property type="entry name" value="Nitroreductase-like"/>
</dbReference>
<keyword evidence="3" id="KW-1185">Reference proteome</keyword>
<dbReference type="Pfam" id="PF00881">
    <property type="entry name" value="Nitroreductase"/>
    <property type="match status" value="2"/>
</dbReference>
<comment type="caution">
    <text evidence="2">The sequence shown here is derived from an EMBL/GenBank/DDBJ whole genome shotgun (WGS) entry which is preliminary data.</text>
</comment>
<evidence type="ECO:0000313" key="2">
    <source>
        <dbReference type="EMBL" id="PSF35454.1"/>
    </source>
</evidence>
<dbReference type="Proteomes" id="UP000239001">
    <property type="component" value="Unassembled WGS sequence"/>
</dbReference>
<dbReference type="AlphaFoldDB" id="A0A2T1LUZ7"/>
<dbReference type="Gene3D" id="3.40.109.10">
    <property type="entry name" value="NADH Oxidase"/>
    <property type="match status" value="2"/>
</dbReference>
<sequence>MSELQASIAQYYHERTKYDPQTIASKNRALDWENQPSPFKEYKFGNTFDLKPYLSSQISSSDEPNLKTGKRLSQLLAYSYGLTAKVPTMGTPLYLRAAPSAGGLYPAELYLISRGTPFLPPGLYNYQPQSHSLIHFWESEVWSNLQTACFWHSALENTQLALVTTAIFYRSAWRYEDRAYRRIFLDTGHLLGNIELASAITDYRPHLIGGFLDQALNDLFYLDWQVESVITVIPLADLLDIKQHLSPGITALPSGTQRSYPKLPDGDLLTYFHQATEIHTSESYPKNEAKTDETEDKYNFPFCLKVSTQMYPINWGDKLSGLETTILKRRSTRAYSGGELSLDELKALLNFTYQSQNYIEQNLDPAPDYFDLDLLQTFIAVSSVSGLEEGCYYYAPKAQELRQIRFKNFRRELHYLCLGQELGRDAAAVVFHTADLEKAVNKYGDRAYRYLHMDAGHLGQRLNLAAIYLDLGVSGIGGFFDNQVNEVLGIPTDEAVIYITTLGRPRNN</sequence>
<feature type="domain" description="Nitroreductase" evidence="1">
    <location>
        <begin position="96"/>
        <end position="232"/>
    </location>
</feature>
<dbReference type="GO" id="GO:0016491">
    <property type="term" value="F:oxidoreductase activity"/>
    <property type="evidence" value="ECO:0007669"/>
    <property type="project" value="InterPro"/>
</dbReference>
<feature type="domain" description="Nitroreductase" evidence="1">
    <location>
        <begin position="326"/>
        <end position="504"/>
    </location>
</feature>
<organism evidence="2 3">
    <name type="scientific">Aphanothece hegewaldii CCALA 016</name>
    <dbReference type="NCBI Taxonomy" id="2107694"/>
    <lineage>
        <taxon>Bacteria</taxon>
        <taxon>Bacillati</taxon>
        <taxon>Cyanobacteriota</taxon>
        <taxon>Cyanophyceae</taxon>
        <taxon>Oscillatoriophycideae</taxon>
        <taxon>Chroococcales</taxon>
        <taxon>Aphanothecaceae</taxon>
        <taxon>Aphanothece</taxon>
    </lineage>
</organism>
<evidence type="ECO:0000313" key="3">
    <source>
        <dbReference type="Proteomes" id="UP000239001"/>
    </source>
</evidence>
<dbReference type="CDD" id="cd02142">
    <property type="entry name" value="McbC_SagB-like_oxidoreductase"/>
    <property type="match status" value="2"/>
</dbReference>
<reference evidence="2 3" key="2">
    <citation type="submission" date="2018-03" db="EMBL/GenBank/DDBJ databases">
        <authorList>
            <person name="Keele B.F."/>
        </authorList>
    </citation>
    <scope>NUCLEOTIDE SEQUENCE [LARGE SCALE GENOMIC DNA]</scope>
    <source>
        <strain evidence="2 3">CCALA 016</strain>
    </source>
</reference>
<dbReference type="SUPFAM" id="SSF55469">
    <property type="entry name" value="FMN-dependent nitroreductase-like"/>
    <property type="match status" value="2"/>
</dbReference>
<dbReference type="RefSeq" id="WP_106458094.1">
    <property type="nucleotide sequence ID" value="NZ_PXOH01000020.1"/>
</dbReference>
<dbReference type="OrthoDB" id="9801593at2"/>
<protein>
    <submittedName>
        <fullName evidence="2">SagB-type dehydrogenase domain-containing protein</fullName>
    </submittedName>
</protein>
<accession>A0A2T1LUZ7</accession>
<dbReference type="InterPro" id="IPR029479">
    <property type="entry name" value="Nitroreductase"/>
</dbReference>